<proteinExistence type="predicted"/>
<reference evidence="2 3" key="2">
    <citation type="submission" date="2019-03" db="EMBL/GenBank/DDBJ databases">
        <title>Draft Genome Sequences of Six Type Strains of the Genus Massilia.</title>
        <authorList>
            <person name="Miess H."/>
            <person name="Frediansyhah A."/>
            <person name="Gross H."/>
        </authorList>
    </citation>
    <scope>NUCLEOTIDE SEQUENCE [LARGE SCALE GENOMIC DNA]</scope>
    <source>
        <strain evidence="2 3">DSM 17505</strain>
    </source>
</reference>
<reference evidence="1" key="3">
    <citation type="submission" date="2022-12" db="EMBL/GenBank/DDBJ databases">
        <authorList>
            <person name="Sun Q."/>
            <person name="Kim S."/>
        </authorList>
    </citation>
    <scope>NUCLEOTIDE SEQUENCE</scope>
    <source>
        <strain evidence="1">KCTC 12344</strain>
    </source>
</reference>
<evidence type="ECO:0000313" key="4">
    <source>
        <dbReference type="Proteomes" id="UP000619512"/>
    </source>
</evidence>
<evidence type="ECO:0000313" key="2">
    <source>
        <dbReference type="EMBL" id="QBQ39160.1"/>
    </source>
</evidence>
<dbReference type="RefSeq" id="WP_134387853.1">
    <property type="nucleotide sequence ID" value="NZ_BMWW01000003.1"/>
</dbReference>
<evidence type="ECO:0008006" key="5">
    <source>
        <dbReference type="Google" id="ProtNLM"/>
    </source>
</evidence>
<dbReference type="InterPro" id="IPR006311">
    <property type="entry name" value="TAT_signal"/>
</dbReference>
<sequence>MSTQSKPTRRSFFAGLGAVAAAGVAVKLASKAPEPVAAEPEAAEPAGPGYHLSEHIKKYYRTAKI</sequence>
<gene>
    <name evidence="2" type="ORF">E1742_25770</name>
    <name evidence="1" type="ORF">GCM10007388_21520</name>
</gene>
<dbReference type="EMBL" id="CP038026">
    <property type="protein sequence ID" value="QBQ39160.1"/>
    <property type="molecule type" value="Genomic_DNA"/>
</dbReference>
<evidence type="ECO:0000313" key="3">
    <source>
        <dbReference type="Proteomes" id="UP000294359"/>
    </source>
</evidence>
<dbReference type="InterPro" id="IPR014177">
    <property type="entry name" value="Formate_DH_TAT-contain"/>
</dbReference>
<name>A0A4P7BL39_9BURK</name>
<dbReference type="Proteomes" id="UP000294359">
    <property type="component" value="Chromosome"/>
</dbReference>
<dbReference type="EMBL" id="BMWW01000003">
    <property type="protein sequence ID" value="GGY87827.1"/>
    <property type="molecule type" value="Genomic_DNA"/>
</dbReference>
<dbReference type="PIRSF" id="PIRSF036704">
    <property type="entry name" value="UCP036704"/>
    <property type="match status" value="1"/>
</dbReference>
<accession>A0A4P7BL39</accession>
<dbReference type="AlphaFoldDB" id="A0A4P7BL39"/>
<dbReference type="PROSITE" id="PS51318">
    <property type="entry name" value="TAT"/>
    <property type="match status" value="1"/>
</dbReference>
<evidence type="ECO:0000313" key="1">
    <source>
        <dbReference type="EMBL" id="GGY87827.1"/>
    </source>
</evidence>
<keyword evidence="3" id="KW-1185">Reference proteome</keyword>
<organism evidence="1 4">
    <name type="scientific">Pseudoduganella plicata</name>
    <dbReference type="NCBI Taxonomy" id="321984"/>
    <lineage>
        <taxon>Bacteria</taxon>
        <taxon>Pseudomonadati</taxon>
        <taxon>Pseudomonadota</taxon>
        <taxon>Betaproteobacteria</taxon>
        <taxon>Burkholderiales</taxon>
        <taxon>Oxalobacteraceae</taxon>
        <taxon>Telluria group</taxon>
        <taxon>Pseudoduganella</taxon>
    </lineage>
</organism>
<protein>
    <recommendedName>
        <fullName evidence="5">Formate dehydrogenase</fullName>
    </recommendedName>
</protein>
<reference evidence="1" key="1">
    <citation type="journal article" date="2014" name="Int. J. Syst. Evol. Microbiol.">
        <title>Complete genome sequence of Corynebacterium casei LMG S-19264T (=DSM 44701T), isolated from a smear-ripened cheese.</title>
        <authorList>
            <consortium name="US DOE Joint Genome Institute (JGI-PGF)"/>
            <person name="Walter F."/>
            <person name="Albersmeier A."/>
            <person name="Kalinowski J."/>
            <person name="Ruckert C."/>
        </authorList>
    </citation>
    <scope>NUCLEOTIDE SEQUENCE</scope>
    <source>
        <strain evidence="1">KCTC 12344</strain>
    </source>
</reference>
<dbReference type="Proteomes" id="UP000619512">
    <property type="component" value="Unassembled WGS sequence"/>
</dbReference>